<dbReference type="Gene3D" id="3.40.50.720">
    <property type="entry name" value="NAD(P)-binding Rossmann-like Domain"/>
    <property type="match status" value="1"/>
</dbReference>
<dbReference type="PRINTS" id="PR00081">
    <property type="entry name" value="GDHRDH"/>
</dbReference>
<keyword evidence="2" id="KW-0560">Oxidoreductase</keyword>
<name>A0A6J7RSJ7_9ZZZZ</name>
<dbReference type="PANTHER" id="PTHR43477">
    <property type="entry name" value="DIHYDROANTICAPSIN 7-DEHYDROGENASE"/>
    <property type="match status" value="1"/>
</dbReference>
<dbReference type="InterPro" id="IPR051122">
    <property type="entry name" value="SDR_DHRS6-like"/>
</dbReference>
<protein>
    <submittedName>
        <fullName evidence="5">Unannotated protein</fullName>
    </submittedName>
</protein>
<evidence type="ECO:0000256" key="2">
    <source>
        <dbReference type="ARBA" id="ARBA00023002"/>
    </source>
</evidence>
<dbReference type="AlphaFoldDB" id="A0A6J7RSJ7"/>
<dbReference type="PANTHER" id="PTHR43477:SF1">
    <property type="entry name" value="DIHYDROANTICAPSIN 7-DEHYDROGENASE"/>
    <property type="match status" value="1"/>
</dbReference>
<evidence type="ECO:0000256" key="1">
    <source>
        <dbReference type="ARBA" id="ARBA00006484"/>
    </source>
</evidence>
<dbReference type="CDD" id="cd05233">
    <property type="entry name" value="SDR_c"/>
    <property type="match status" value="1"/>
</dbReference>
<dbReference type="FunFam" id="3.40.50.720:FF:000084">
    <property type="entry name" value="Short-chain dehydrogenase reductase"/>
    <property type="match status" value="1"/>
</dbReference>
<accession>A0A6J7RSJ7</accession>
<evidence type="ECO:0000313" key="4">
    <source>
        <dbReference type="EMBL" id="CAB4881001.1"/>
    </source>
</evidence>
<comment type="similarity">
    <text evidence="1">Belongs to the short-chain dehydrogenases/reductases (SDR) family.</text>
</comment>
<dbReference type="InterPro" id="IPR002347">
    <property type="entry name" value="SDR_fam"/>
</dbReference>
<dbReference type="PRINTS" id="PR00080">
    <property type="entry name" value="SDRFAMILY"/>
</dbReference>
<evidence type="ECO:0000313" key="5">
    <source>
        <dbReference type="EMBL" id="CAB5031696.1"/>
    </source>
</evidence>
<dbReference type="GO" id="GO:0016491">
    <property type="term" value="F:oxidoreductase activity"/>
    <property type="evidence" value="ECO:0007669"/>
    <property type="project" value="UniProtKB-KW"/>
</dbReference>
<dbReference type="Pfam" id="PF13561">
    <property type="entry name" value="adh_short_C2"/>
    <property type="match status" value="1"/>
</dbReference>
<dbReference type="InterPro" id="IPR036291">
    <property type="entry name" value="NAD(P)-bd_dom_sf"/>
</dbReference>
<dbReference type="EMBL" id="CAFABE010000006">
    <property type="protein sequence ID" value="CAB4818122.1"/>
    <property type="molecule type" value="Genomic_DNA"/>
</dbReference>
<dbReference type="EMBL" id="CAFBLT010000002">
    <property type="protein sequence ID" value="CAB4881001.1"/>
    <property type="molecule type" value="Genomic_DNA"/>
</dbReference>
<organism evidence="5">
    <name type="scientific">freshwater metagenome</name>
    <dbReference type="NCBI Taxonomy" id="449393"/>
    <lineage>
        <taxon>unclassified sequences</taxon>
        <taxon>metagenomes</taxon>
        <taxon>ecological metagenomes</taxon>
    </lineage>
</organism>
<evidence type="ECO:0000313" key="3">
    <source>
        <dbReference type="EMBL" id="CAB4818122.1"/>
    </source>
</evidence>
<gene>
    <name evidence="3" type="ORF">UFOPK3164_00222</name>
    <name evidence="4" type="ORF">UFOPK3427_01473</name>
    <name evidence="5" type="ORF">UFOPK4112_01733</name>
</gene>
<sequence>MTSFLDQRAGLSGKRAIIIGGGGGLGQACAIDLARSGVRVSLCDLNEESLHETEGIIRDNGGEVSASVLDARDPDALGSFFESTDSAFDGGLDILINVVGGTFRQPFVDSNPRGWDALIRTNFIWLLHAIQLAHPRMERTGNASIVNVTSIEAHRAAPGFAVYAAMKAAVTSLTRSLSLEMAPQGIRINTIAPDYIPTPSLEALAPGAPDEQDLRHQISIPLGRAGSYNDFSGCALFLASDLSSFITGMTLHPDGGALASSGWFNWPKEGYLNNPPADVVNALLGDAD</sequence>
<dbReference type="EMBL" id="CAFBPM010000026">
    <property type="protein sequence ID" value="CAB5031696.1"/>
    <property type="molecule type" value="Genomic_DNA"/>
</dbReference>
<reference evidence="5" key="1">
    <citation type="submission" date="2020-05" db="EMBL/GenBank/DDBJ databases">
        <authorList>
            <person name="Chiriac C."/>
            <person name="Salcher M."/>
            <person name="Ghai R."/>
            <person name="Kavagutti S V."/>
        </authorList>
    </citation>
    <scope>NUCLEOTIDE SEQUENCE</scope>
</reference>
<dbReference type="SUPFAM" id="SSF51735">
    <property type="entry name" value="NAD(P)-binding Rossmann-fold domains"/>
    <property type="match status" value="1"/>
</dbReference>
<proteinExistence type="inferred from homology"/>